<accession>A0ABZ1ARB7</accession>
<feature type="domain" description="Antitoxin Xre-like helix-turn-helix" evidence="2">
    <location>
        <begin position="9"/>
        <end position="70"/>
    </location>
</feature>
<dbReference type="Proteomes" id="UP001626593">
    <property type="component" value="Chromosome"/>
</dbReference>
<evidence type="ECO:0000259" key="2">
    <source>
        <dbReference type="Pfam" id="PF20432"/>
    </source>
</evidence>
<dbReference type="RefSeq" id="WP_407280644.1">
    <property type="nucleotide sequence ID" value="NZ_CP141259.1"/>
</dbReference>
<proteinExistence type="predicted"/>
<dbReference type="Pfam" id="PF20432">
    <property type="entry name" value="Xre-like-HTH"/>
    <property type="match status" value="1"/>
</dbReference>
<sequence>MRRQSAPSPADRAQVLGHAVSEAARRLHIGPTDLGQIIGVSQPTASRLLKGEYGLRTSTKEWELSAFVVRLYRSLFSLVGGDDNLARGWLHAPNRAFPGQRPIDLIKRVDGLIHVCEYLDAYRARV</sequence>
<name>A0ABZ1ARB7_AROEV</name>
<keyword evidence="4" id="KW-1185">Reference proteome</keyword>
<protein>
    <submittedName>
        <fullName evidence="3">Antitoxin Xre/MbcA/ParS toxin-binding domain-containing protein</fullName>
    </submittedName>
</protein>
<gene>
    <name evidence="3" type="ORF">U5817_10215</name>
</gene>
<evidence type="ECO:0000313" key="4">
    <source>
        <dbReference type="Proteomes" id="UP001626593"/>
    </source>
</evidence>
<evidence type="ECO:0000259" key="1">
    <source>
        <dbReference type="Pfam" id="PF09722"/>
    </source>
</evidence>
<dbReference type="Pfam" id="PF09722">
    <property type="entry name" value="Xre_MbcA_ParS_C"/>
    <property type="match status" value="1"/>
</dbReference>
<organism evidence="3 4">
    <name type="scientific">Aromatoleum evansii</name>
    <name type="common">Azoarcus evansii</name>
    <dbReference type="NCBI Taxonomy" id="59406"/>
    <lineage>
        <taxon>Bacteria</taxon>
        <taxon>Pseudomonadati</taxon>
        <taxon>Pseudomonadota</taxon>
        <taxon>Betaproteobacteria</taxon>
        <taxon>Rhodocyclales</taxon>
        <taxon>Rhodocyclaceae</taxon>
        <taxon>Aromatoleum</taxon>
    </lineage>
</organism>
<dbReference type="InterPro" id="IPR024467">
    <property type="entry name" value="Xre/MbcA/ParS-like_toxin-bd"/>
</dbReference>
<dbReference type="InterPro" id="IPR046847">
    <property type="entry name" value="Xre-like_HTH"/>
</dbReference>
<evidence type="ECO:0000313" key="3">
    <source>
        <dbReference type="EMBL" id="WRL48400.1"/>
    </source>
</evidence>
<dbReference type="EMBL" id="CP141259">
    <property type="protein sequence ID" value="WRL48400.1"/>
    <property type="molecule type" value="Genomic_DNA"/>
</dbReference>
<feature type="domain" description="Antitoxin Xre/MbcA/ParS-like toxin-binding" evidence="1">
    <location>
        <begin position="74"/>
        <end position="124"/>
    </location>
</feature>
<reference evidence="3 4" key="1">
    <citation type="submission" date="2023-12" db="EMBL/GenBank/DDBJ databases">
        <title>A. evansii MAY27, complete genome.</title>
        <authorList>
            <person name="Wang Y."/>
        </authorList>
    </citation>
    <scope>NUCLEOTIDE SEQUENCE [LARGE SCALE GENOMIC DNA]</scope>
    <source>
        <strain evidence="3 4">MAY27</strain>
    </source>
</reference>